<keyword evidence="10" id="KW-0732">Signal</keyword>
<dbReference type="PANTHER" id="PTHR11240:SF75">
    <property type="entry name" value="RIBONUCLEASE 3"/>
    <property type="match status" value="1"/>
</dbReference>
<dbReference type="InterPro" id="IPR001568">
    <property type="entry name" value="RNase_T2-like"/>
</dbReference>
<comment type="similarity">
    <text evidence="1 9">Belongs to the RNase T2 family.</text>
</comment>
<keyword evidence="5" id="KW-1015">Disulfide bond</keyword>
<dbReference type="Proteomes" id="UP000257109">
    <property type="component" value="Unassembled WGS sequence"/>
</dbReference>
<dbReference type="STRING" id="157652.A0A371GQL5"/>
<protein>
    <submittedName>
        <fullName evidence="11">Ribonuclease 3</fullName>
    </submittedName>
</protein>
<dbReference type="OrthoDB" id="435754at2759"/>
<keyword evidence="4" id="KW-0378">Hydrolase</keyword>
<feature type="chain" id="PRO_5016697333" evidence="10">
    <location>
        <begin position="25"/>
        <end position="455"/>
    </location>
</feature>
<comment type="caution">
    <text evidence="11">The sequence shown here is derived from an EMBL/GenBank/DDBJ whole genome shotgun (WGS) entry which is preliminary data.</text>
</comment>
<dbReference type="CDD" id="cd01061">
    <property type="entry name" value="RNase_T2_euk"/>
    <property type="match status" value="2"/>
</dbReference>
<dbReference type="FunFam" id="3.90.730.10:FF:000003">
    <property type="entry name" value="Ribonuclease 3"/>
    <property type="match status" value="2"/>
</dbReference>
<evidence type="ECO:0000256" key="4">
    <source>
        <dbReference type="ARBA" id="ARBA00022801"/>
    </source>
</evidence>
<dbReference type="PROSITE" id="PS00530">
    <property type="entry name" value="RNASE_T2_1"/>
    <property type="match status" value="2"/>
</dbReference>
<accession>A0A371GQL5</accession>
<dbReference type="GO" id="GO:0016787">
    <property type="term" value="F:hydrolase activity"/>
    <property type="evidence" value="ECO:0007669"/>
    <property type="project" value="UniProtKB-KW"/>
</dbReference>
<evidence type="ECO:0000256" key="5">
    <source>
        <dbReference type="ARBA" id="ARBA00023157"/>
    </source>
</evidence>
<evidence type="ECO:0000256" key="8">
    <source>
        <dbReference type="PIRSR" id="PIRSR633697-1"/>
    </source>
</evidence>
<keyword evidence="6" id="KW-0456">Lyase</keyword>
<keyword evidence="2" id="KW-0540">Nuclease</keyword>
<proteinExistence type="inferred from homology"/>
<dbReference type="Pfam" id="PF00445">
    <property type="entry name" value="Ribonuclease_T2"/>
    <property type="match status" value="2"/>
</dbReference>
<keyword evidence="12" id="KW-1185">Reference proteome</keyword>
<dbReference type="PANTHER" id="PTHR11240">
    <property type="entry name" value="RIBONUCLEASE T2"/>
    <property type="match status" value="1"/>
</dbReference>
<evidence type="ECO:0000256" key="9">
    <source>
        <dbReference type="RuleBase" id="RU004328"/>
    </source>
</evidence>
<dbReference type="InterPro" id="IPR018188">
    <property type="entry name" value="RNase_T2_His_AS_1"/>
</dbReference>
<dbReference type="InterPro" id="IPR033130">
    <property type="entry name" value="RNase_T2_His_AS_2"/>
</dbReference>
<dbReference type="InterPro" id="IPR036430">
    <property type="entry name" value="RNase_T2-like_sf"/>
</dbReference>
<dbReference type="PROSITE" id="PS00531">
    <property type="entry name" value="RNASE_T2_2"/>
    <property type="match status" value="2"/>
</dbReference>
<feature type="signal peptide" evidence="10">
    <location>
        <begin position="1"/>
        <end position="24"/>
    </location>
</feature>
<feature type="active site" evidence="8">
    <location>
        <position position="348"/>
    </location>
</feature>
<keyword evidence="3" id="KW-0255">Endonuclease</keyword>
<organism evidence="11 12">
    <name type="scientific">Mucuna pruriens</name>
    <name type="common">Velvet bean</name>
    <name type="synonym">Dolichos pruriens</name>
    <dbReference type="NCBI Taxonomy" id="157652"/>
    <lineage>
        <taxon>Eukaryota</taxon>
        <taxon>Viridiplantae</taxon>
        <taxon>Streptophyta</taxon>
        <taxon>Embryophyta</taxon>
        <taxon>Tracheophyta</taxon>
        <taxon>Spermatophyta</taxon>
        <taxon>Magnoliopsida</taxon>
        <taxon>eudicotyledons</taxon>
        <taxon>Gunneridae</taxon>
        <taxon>Pentapetalae</taxon>
        <taxon>rosids</taxon>
        <taxon>fabids</taxon>
        <taxon>Fabales</taxon>
        <taxon>Fabaceae</taxon>
        <taxon>Papilionoideae</taxon>
        <taxon>50 kb inversion clade</taxon>
        <taxon>NPAAA clade</taxon>
        <taxon>indigoferoid/millettioid clade</taxon>
        <taxon>Phaseoleae</taxon>
        <taxon>Mucuna</taxon>
    </lineage>
</organism>
<dbReference type="GO" id="GO:0005576">
    <property type="term" value="C:extracellular region"/>
    <property type="evidence" value="ECO:0007669"/>
    <property type="project" value="TreeGrafter"/>
</dbReference>
<dbReference type="InterPro" id="IPR033697">
    <property type="entry name" value="Ribonuclease_T2_eukaryotic"/>
</dbReference>
<dbReference type="AlphaFoldDB" id="A0A371GQL5"/>
<feature type="active site" evidence="8">
    <location>
        <position position="290"/>
    </location>
</feature>
<dbReference type="EMBL" id="QJKJ01004762">
    <property type="protein sequence ID" value="RDX92838.1"/>
    <property type="molecule type" value="Genomic_DNA"/>
</dbReference>
<evidence type="ECO:0000256" key="3">
    <source>
        <dbReference type="ARBA" id="ARBA00022759"/>
    </source>
</evidence>
<evidence type="ECO:0000256" key="10">
    <source>
        <dbReference type="SAM" id="SignalP"/>
    </source>
</evidence>
<evidence type="ECO:0000313" key="12">
    <source>
        <dbReference type="Proteomes" id="UP000257109"/>
    </source>
</evidence>
<name>A0A371GQL5_MUCPR</name>
<evidence type="ECO:0000256" key="1">
    <source>
        <dbReference type="ARBA" id="ARBA00007469"/>
    </source>
</evidence>
<evidence type="ECO:0000256" key="6">
    <source>
        <dbReference type="ARBA" id="ARBA00023239"/>
    </source>
</evidence>
<evidence type="ECO:0000256" key="7">
    <source>
        <dbReference type="ARBA" id="ARBA00054578"/>
    </source>
</evidence>
<dbReference type="Gene3D" id="3.90.730.10">
    <property type="entry name" value="Ribonuclease T2-like"/>
    <property type="match status" value="2"/>
</dbReference>
<dbReference type="GO" id="GO:0033897">
    <property type="term" value="F:ribonuclease T2 activity"/>
    <property type="evidence" value="ECO:0007669"/>
    <property type="project" value="InterPro"/>
</dbReference>
<dbReference type="GO" id="GO:0003723">
    <property type="term" value="F:RNA binding"/>
    <property type="evidence" value="ECO:0007669"/>
    <property type="project" value="InterPro"/>
</dbReference>
<sequence length="455" mass="50936">MESKGSISIKLLLLLHFFSVLCAAQDFDFFYFVQQWPGSYCDTQKSCCYPTTGKPAADFGIHGLWPNYNDGSYPSNCDPNNPFDQSQISDLTSSLQSNWPTLACPSSNGIEFWTHEWDKHGTCSESVLKQHDYFEAALSLGQKANILQALTTAGIEPNGQSYSLSSIKGAIKDGIGYTPYIECNVDTSGNSQLYQVYLCVNTSASDFIECPCQSFILRYRDIERKETPKMKPNFSFLSKLLILQYLSVLCLSQEFDFFYFVQQWPGAYCDTKQSCCYPKTGKPAADFGIHGLWPNYNDGSWPSNCDPDSVFDKSQISDLISSMEKSWPSLSCPSSNGLRFWSHEWEKHGTCAESELDQREYFEATLKLKQKVNLLRTLKNAGIEPDDGFYTLESISDAIKEGTGFAPGIECNRDSAGNSQLYQVYVCVDTSGSSLIECPVLPRSKCGSQVQFPKF</sequence>
<comment type="function">
    <text evidence="7">May remobilize phosphate, particularly when cells senesce or when phosphate becomes limiting.</text>
</comment>
<dbReference type="GO" id="GO:0006401">
    <property type="term" value="P:RNA catabolic process"/>
    <property type="evidence" value="ECO:0007669"/>
    <property type="project" value="TreeGrafter"/>
</dbReference>
<feature type="active site" evidence="8">
    <location>
        <position position="344"/>
    </location>
</feature>
<gene>
    <name evidence="11" type="primary">RNS3</name>
    <name evidence="11" type="ORF">CR513_24982</name>
</gene>
<dbReference type="SUPFAM" id="SSF55895">
    <property type="entry name" value="Ribonuclease Rh-like"/>
    <property type="match status" value="2"/>
</dbReference>
<reference evidence="11" key="1">
    <citation type="submission" date="2018-05" db="EMBL/GenBank/DDBJ databases">
        <title>Draft genome of Mucuna pruriens seed.</title>
        <authorList>
            <person name="Nnadi N.E."/>
            <person name="Vos R."/>
            <person name="Hasami M.H."/>
            <person name="Devisetty U.K."/>
            <person name="Aguiy J.C."/>
        </authorList>
    </citation>
    <scope>NUCLEOTIDE SEQUENCE [LARGE SCALE GENOMIC DNA]</scope>
    <source>
        <strain evidence="11">JCA_2017</strain>
    </source>
</reference>
<evidence type="ECO:0000256" key="2">
    <source>
        <dbReference type="ARBA" id="ARBA00022722"/>
    </source>
</evidence>
<evidence type="ECO:0000313" key="11">
    <source>
        <dbReference type="EMBL" id="RDX92838.1"/>
    </source>
</evidence>